<dbReference type="EMBL" id="JBJKFK010005714">
    <property type="protein sequence ID" value="KAL3308172.1"/>
    <property type="molecule type" value="Genomic_DNA"/>
</dbReference>
<dbReference type="Pfam" id="PF01834">
    <property type="entry name" value="XRCC1_N"/>
    <property type="match status" value="1"/>
</dbReference>
<keyword evidence="4" id="KW-1185">Reference proteome</keyword>
<evidence type="ECO:0000259" key="2">
    <source>
        <dbReference type="Pfam" id="PF01834"/>
    </source>
</evidence>
<evidence type="ECO:0000256" key="1">
    <source>
        <dbReference type="SAM" id="MobiDB-lite"/>
    </source>
</evidence>
<dbReference type="InterPro" id="IPR008979">
    <property type="entry name" value="Galactose-bd-like_sf"/>
</dbReference>
<dbReference type="PANTHER" id="PTHR11370">
    <property type="entry name" value="DNA-REPAIR PROTEIN XRCC1"/>
    <property type="match status" value="1"/>
</dbReference>
<evidence type="ECO:0000313" key="3">
    <source>
        <dbReference type="EMBL" id="KAL3308172.1"/>
    </source>
</evidence>
<dbReference type="Proteomes" id="UP001626550">
    <property type="component" value="Unassembled WGS sequence"/>
</dbReference>
<comment type="caution">
    <text evidence="3">The sequence shown here is derived from an EMBL/GenBank/DDBJ whole genome shotgun (WGS) entry which is preliminary data.</text>
</comment>
<feature type="non-terminal residue" evidence="3">
    <location>
        <position position="201"/>
    </location>
</feature>
<dbReference type="SUPFAM" id="SSF49785">
    <property type="entry name" value="Galactose-binding domain-like"/>
    <property type="match status" value="1"/>
</dbReference>
<gene>
    <name evidence="3" type="primary">XRCC1</name>
    <name evidence="3" type="ORF">Ciccas_013300</name>
</gene>
<accession>A0ABD2PN94</accession>
<dbReference type="FunFam" id="2.60.120.260:FF:000025">
    <property type="entry name" value="DNA repair protein XRCC1 isoform X1"/>
    <property type="match status" value="1"/>
</dbReference>
<proteinExistence type="predicted"/>
<feature type="non-terminal residue" evidence="3">
    <location>
        <position position="1"/>
    </location>
</feature>
<organism evidence="3 4">
    <name type="scientific">Cichlidogyrus casuarinus</name>
    <dbReference type="NCBI Taxonomy" id="1844966"/>
    <lineage>
        <taxon>Eukaryota</taxon>
        <taxon>Metazoa</taxon>
        <taxon>Spiralia</taxon>
        <taxon>Lophotrochozoa</taxon>
        <taxon>Platyhelminthes</taxon>
        <taxon>Monogenea</taxon>
        <taxon>Monopisthocotylea</taxon>
        <taxon>Dactylogyridea</taxon>
        <taxon>Ancyrocephalidae</taxon>
        <taxon>Cichlidogyrus</taxon>
    </lineage>
</organism>
<feature type="region of interest" description="Disordered" evidence="1">
    <location>
        <begin position="153"/>
        <end position="185"/>
    </location>
</feature>
<feature type="domain" description="DNA-repair protein Xrcc1 N-terminal" evidence="2">
    <location>
        <begin position="2"/>
        <end position="131"/>
    </location>
</feature>
<dbReference type="InterPro" id="IPR002706">
    <property type="entry name" value="Xrcc1_N"/>
</dbReference>
<evidence type="ECO:0000313" key="4">
    <source>
        <dbReference type="Proteomes" id="UP001626550"/>
    </source>
</evidence>
<sequence>EYPASNLLKPNGFAKWQINDQNIEKAIVEFRLPQCVQISRIDLGNNSSGIVEILVKRTAAGDSSELKNLLPAVTLMSPGDAKSNKNCNKVVIFGNEKFVSTVASEKWDFIRVVCSQPFNKNLRYGLSFIKFYSPESVKPAIIEDEEEDPIKPGALFRASKAASSSTPPAAPPPVKSTETKKVTSSKPMAGVVFSLSGYQNP</sequence>
<feature type="compositionally biased region" description="Low complexity" evidence="1">
    <location>
        <begin position="158"/>
        <end position="167"/>
    </location>
</feature>
<dbReference type="PANTHER" id="PTHR11370:SF5">
    <property type="entry name" value="DNA REPAIR PROTEIN XRCC1"/>
    <property type="match status" value="1"/>
</dbReference>
<dbReference type="Gene3D" id="2.60.120.260">
    <property type="entry name" value="Galactose-binding domain-like"/>
    <property type="match status" value="1"/>
</dbReference>
<dbReference type="AlphaFoldDB" id="A0ABD2PN94"/>
<name>A0ABD2PN94_9PLAT</name>
<protein>
    <submittedName>
        <fullName evidence="3">X-ray repair complementing defective repair in Chinese hamster cells 1</fullName>
    </submittedName>
</protein>
<reference evidence="3 4" key="1">
    <citation type="submission" date="2024-11" db="EMBL/GenBank/DDBJ databases">
        <title>Adaptive evolution of stress response genes in parasites aligns with host niche diversity.</title>
        <authorList>
            <person name="Hahn C."/>
            <person name="Resl P."/>
        </authorList>
    </citation>
    <scope>NUCLEOTIDE SEQUENCE [LARGE SCALE GENOMIC DNA]</scope>
    <source>
        <strain evidence="3">EGGRZ-B1_66</strain>
        <tissue evidence="3">Body</tissue>
    </source>
</reference>